<comment type="caution">
    <text evidence="4">The sequence shown here is derived from an EMBL/GenBank/DDBJ whole genome shotgun (WGS) entry which is preliminary data.</text>
</comment>
<gene>
    <name evidence="4" type="ORF">PAESOLCIP111_00172</name>
</gene>
<dbReference type="PANTHER" id="PTHR30290">
    <property type="entry name" value="PERIPLASMIC BINDING COMPONENT OF ABC TRANSPORTER"/>
    <property type="match status" value="1"/>
</dbReference>
<dbReference type="RefSeq" id="WP_218090004.1">
    <property type="nucleotide sequence ID" value="NZ_CAJVAS010000001.1"/>
</dbReference>
<dbReference type="InterPro" id="IPR000914">
    <property type="entry name" value="SBP_5_dom"/>
</dbReference>
<dbReference type="EMBL" id="CAJVAS010000001">
    <property type="protein sequence ID" value="CAG7597762.1"/>
    <property type="molecule type" value="Genomic_DNA"/>
</dbReference>
<organism evidence="4 5">
    <name type="scientific">Paenibacillus solanacearum</name>
    <dbReference type="NCBI Taxonomy" id="2048548"/>
    <lineage>
        <taxon>Bacteria</taxon>
        <taxon>Bacillati</taxon>
        <taxon>Bacillota</taxon>
        <taxon>Bacilli</taxon>
        <taxon>Bacillales</taxon>
        <taxon>Paenibacillaceae</taxon>
        <taxon>Paenibacillus</taxon>
    </lineage>
</organism>
<protein>
    <recommendedName>
        <fullName evidence="3">Solute-binding protein family 5 domain-containing protein</fullName>
    </recommendedName>
</protein>
<feature type="domain" description="Solute-binding protein family 5" evidence="3">
    <location>
        <begin position="136"/>
        <end position="538"/>
    </location>
</feature>
<dbReference type="Pfam" id="PF00496">
    <property type="entry name" value="SBP_bac_5"/>
    <property type="match status" value="1"/>
</dbReference>
<dbReference type="AlphaFoldDB" id="A0A916JS29"/>
<feature type="signal peptide" evidence="2">
    <location>
        <begin position="1"/>
        <end position="21"/>
    </location>
</feature>
<keyword evidence="2" id="KW-0732">Signal</keyword>
<evidence type="ECO:0000313" key="5">
    <source>
        <dbReference type="Proteomes" id="UP000693672"/>
    </source>
</evidence>
<keyword evidence="5" id="KW-1185">Reference proteome</keyword>
<feature type="region of interest" description="Disordered" evidence="1">
    <location>
        <begin position="24"/>
        <end position="60"/>
    </location>
</feature>
<dbReference type="GO" id="GO:0015833">
    <property type="term" value="P:peptide transport"/>
    <property type="evidence" value="ECO:0007669"/>
    <property type="project" value="TreeGrafter"/>
</dbReference>
<dbReference type="CDD" id="cd08500">
    <property type="entry name" value="PBP2_NikA_DppA_OppA_like_4"/>
    <property type="match status" value="1"/>
</dbReference>
<proteinExistence type="predicted"/>
<sequence length="648" mass="72945">MKRSFWSMTVTGLLISATLSGCFGGPAAQPAKEPTKTDMKENTAAPPAGGGGGGSGAFELRQAPMLDGKGLPSLKDRLPEEPKIANEMPADMLKTEIGTYGGTMRTVTSVIGWDADVFVMSNEPLLNTPGILGKEITGNVLKDYKASADSKEFTFMMRKGLKWSDGKPVTSEDVRFSIEDILFNEELTPVFPAWLRAGGKADGAPLKFKVVDEYTFQITFDQPYGGFPIRLAIESWRGYSDYILKPAHFLKPLHKKYADAKQLEAKLKEGQYGPDDWVKMFNDKDVTSRELTKPEAIGFPVLYPWMMVKRSDTMTDYERNPYYFKVDAKGNQLPYIDKIQSALVQNIEMVTMKTIAGEVDFSRESAALIKMPLYKENEKKGGYRTLLSDMHVTPTDIFLNQTYNDPTWRKVVQDVRFRKALSLGLDRKEIIDTIYYGFAEPGKIEDPAYNVNEANKLLDEMGMKKGPDGFRLAPDGKKFSISFEIGAQAPDIVPLTQLVVEFWKKIGIDVTMKTIDQTLWGSRRDANELQATMIWTHTPLWYMADWGQNFWGRLWKLWLDTGGKQGEEPPADVKKFYDLVDKVSTSPPDAAIKAIEDVKKEMGKNYWYFVHIENVKQPLIVSAKLGNIPEKGFAIAANFSGEQFFFKK</sequence>
<evidence type="ECO:0000313" key="4">
    <source>
        <dbReference type="EMBL" id="CAG7597762.1"/>
    </source>
</evidence>
<evidence type="ECO:0000256" key="2">
    <source>
        <dbReference type="SAM" id="SignalP"/>
    </source>
</evidence>
<dbReference type="PROSITE" id="PS51257">
    <property type="entry name" value="PROKAR_LIPOPROTEIN"/>
    <property type="match status" value="1"/>
</dbReference>
<feature type="chain" id="PRO_5039083833" description="Solute-binding protein family 5 domain-containing protein" evidence="2">
    <location>
        <begin position="22"/>
        <end position="648"/>
    </location>
</feature>
<evidence type="ECO:0000259" key="3">
    <source>
        <dbReference type="Pfam" id="PF00496"/>
    </source>
</evidence>
<accession>A0A916JS29</accession>
<evidence type="ECO:0000256" key="1">
    <source>
        <dbReference type="SAM" id="MobiDB-lite"/>
    </source>
</evidence>
<dbReference type="PANTHER" id="PTHR30290:SF62">
    <property type="entry name" value="OLIGOPEPTIDE ABC TRANSPORTER, PERIPLASMIC OLIGOPEPTIDE-BINDING PROTEIN"/>
    <property type="match status" value="1"/>
</dbReference>
<name>A0A916JS29_9BACL</name>
<reference evidence="4" key="1">
    <citation type="submission" date="2021-06" db="EMBL/GenBank/DDBJ databases">
        <authorList>
            <person name="Criscuolo A."/>
        </authorList>
    </citation>
    <scope>NUCLEOTIDE SEQUENCE</scope>
    <source>
        <strain evidence="4">CIP111600</strain>
    </source>
</reference>
<dbReference type="GO" id="GO:1904680">
    <property type="term" value="F:peptide transmembrane transporter activity"/>
    <property type="evidence" value="ECO:0007669"/>
    <property type="project" value="TreeGrafter"/>
</dbReference>
<dbReference type="Proteomes" id="UP000693672">
    <property type="component" value="Unassembled WGS sequence"/>
</dbReference>
<dbReference type="InterPro" id="IPR039424">
    <property type="entry name" value="SBP_5"/>
</dbReference>